<sequence>MLFQKPEPFLHPGFSPQKIQSRYHEVAQSYNHSPTTNNSFSHNPHPSIFTRSPEQDSDRSIYRQPLKLRELLKVNRQYQYPPEQSPRFIRDNMRTDDISGARSRQLYRGIAKDILSVKDIAGTKPRYEMMKPRNYDLMDYSDVTQSRRAKRQAGESPQSKEQSVILDQPRASHNPNIYGSVALPSLRHYQIQAAYSPQTQIQPLNSSSIVPDDRMREINKALNHRFEPEWLRNQKYPELRPVVTRSVDKQIHTTRVSDTAVTESHGQQSRRGAWVVSEEGDISIGATN</sequence>
<feature type="compositionally biased region" description="Polar residues" evidence="1">
    <location>
        <begin position="28"/>
        <end position="52"/>
    </location>
</feature>
<feature type="region of interest" description="Disordered" evidence="1">
    <location>
        <begin position="144"/>
        <end position="165"/>
    </location>
</feature>
<name>A0A8J8T3R6_HALGN</name>
<protein>
    <submittedName>
        <fullName evidence="2">Uncharacterized protein</fullName>
    </submittedName>
</protein>
<organism evidence="2 3">
    <name type="scientific">Halteria grandinella</name>
    <dbReference type="NCBI Taxonomy" id="5974"/>
    <lineage>
        <taxon>Eukaryota</taxon>
        <taxon>Sar</taxon>
        <taxon>Alveolata</taxon>
        <taxon>Ciliophora</taxon>
        <taxon>Intramacronucleata</taxon>
        <taxon>Spirotrichea</taxon>
        <taxon>Stichotrichia</taxon>
        <taxon>Sporadotrichida</taxon>
        <taxon>Halteriidae</taxon>
        <taxon>Halteria</taxon>
    </lineage>
</organism>
<comment type="caution">
    <text evidence="2">The sequence shown here is derived from an EMBL/GenBank/DDBJ whole genome shotgun (WGS) entry which is preliminary data.</text>
</comment>
<gene>
    <name evidence="2" type="ORF">FGO68_gene5874</name>
</gene>
<dbReference type="EMBL" id="RRYP01006524">
    <property type="protein sequence ID" value="TNV81139.1"/>
    <property type="molecule type" value="Genomic_DNA"/>
</dbReference>
<reference evidence="2" key="1">
    <citation type="submission" date="2019-06" db="EMBL/GenBank/DDBJ databases">
        <authorList>
            <person name="Zheng W."/>
        </authorList>
    </citation>
    <scope>NUCLEOTIDE SEQUENCE</scope>
    <source>
        <strain evidence="2">QDHG01</strain>
    </source>
</reference>
<dbReference type="Proteomes" id="UP000785679">
    <property type="component" value="Unassembled WGS sequence"/>
</dbReference>
<dbReference type="OrthoDB" id="10248735at2759"/>
<feature type="region of interest" description="Disordered" evidence="1">
    <location>
        <begin position="1"/>
        <end position="59"/>
    </location>
</feature>
<evidence type="ECO:0000256" key="1">
    <source>
        <dbReference type="SAM" id="MobiDB-lite"/>
    </source>
</evidence>
<keyword evidence="3" id="KW-1185">Reference proteome</keyword>
<accession>A0A8J8T3R6</accession>
<dbReference type="AlphaFoldDB" id="A0A8J8T3R6"/>
<proteinExistence type="predicted"/>
<evidence type="ECO:0000313" key="3">
    <source>
        <dbReference type="Proteomes" id="UP000785679"/>
    </source>
</evidence>
<evidence type="ECO:0000313" key="2">
    <source>
        <dbReference type="EMBL" id="TNV81139.1"/>
    </source>
</evidence>